<dbReference type="InterPro" id="IPR014748">
    <property type="entry name" value="Enoyl-CoA_hydra_C"/>
</dbReference>
<dbReference type="CDD" id="cd06558">
    <property type="entry name" value="crotonase-like"/>
    <property type="match status" value="1"/>
</dbReference>
<dbReference type="Gene3D" id="3.90.226.10">
    <property type="entry name" value="2-enoyl-CoA Hydratase, Chain A, domain 1"/>
    <property type="match status" value="1"/>
</dbReference>
<dbReference type="InterPro" id="IPR001753">
    <property type="entry name" value="Enoyl-CoA_hydra/iso"/>
</dbReference>
<protein>
    <submittedName>
        <fullName evidence="2">Enoyl-CoA hydratase</fullName>
    </submittedName>
</protein>
<dbReference type="PANTHER" id="PTHR43802:SF1">
    <property type="entry name" value="IP11341P-RELATED"/>
    <property type="match status" value="1"/>
</dbReference>
<name>A0A1J7BCW0_9ACTN</name>
<keyword evidence="3" id="KW-1185">Reference proteome</keyword>
<comment type="similarity">
    <text evidence="1">Belongs to the enoyl-CoA hydratase/isomerase family.</text>
</comment>
<dbReference type="AlphaFoldDB" id="A0A1J7BCW0"/>
<accession>A0A1J7BCW0</accession>
<gene>
    <name evidence="2" type="ORF">BIV57_15720</name>
</gene>
<dbReference type="Gene3D" id="1.10.12.10">
    <property type="entry name" value="Lyase 2-enoyl-coa Hydratase, Chain A, domain 2"/>
    <property type="match status" value="1"/>
</dbReference>
<evidence type="ECO:0000313" key="3">
    <source>
        <dbReference type="Proteomes" id="UP000243342"/>
    </source>
</evidence>
<dbReference type="RefSeq" id="WP_071657507.1">
    <property type="nucleotide sequence ID" value="NZ_MLCF01000086.1"/>
</dbReference>
<evidence type="ECO:0000313" key="2">
    <source>
        <dbReference type="EMBL" id="OIV36543.1"/>
    </source>
</evidence>
<dbReference type="GO" id="GO:0003824">
    <property type="term" value="F:catalytic activity"/>
    <property type="evidence" value="ECO:0007669"/>
    <property type="project" value="UniProtKB-ARBA"/>
</dbReference>
<comment type="caution">
    <text evidence="2">The sequence shown here is derived from an EMBL/GenBank/DDBJ whole genome shotgun (WGS) entry which is preliminary data.</text>
</comment>
<dbReference type="PANTHER" id="PTHR43802">
    <property type="entry name" value="ENOYL-COA HYDRATASE"/>
    <property type="match status" value="1"/>
</dbReference>
<organism evidence="2 3">
    <name type="scientific">Mangrovactinospora gilvigrisea</name>
    <dbReference type="NCBI Taxonomy" id="1428644"/>
    <lineage>
        <taxon>Bacteria</taxon>
        <taxon>Bacillati</taxon>
        <taxon>Actinomycetota</taxon>
        <taxon>Actinomycetes</taxon>
        <taxon>Kitasatosporales</taxon>
        <taxon>Streptomycetaceae</taxon>
        <taxon>Mangrovactinospora</taxon>
    </lineage>
</organism>
<reference evidence="2 3" key="1">
    <citation type="submission" date="2016-10" db="EMBL/GenBank/DDBJ databases">
        <title>Genome sequence of Streptomyces gilvigriseus MUSC 26.</title>
        <authorList>
            <person name="Lee L.-H."/>
            <person name="Ser H.-L."/>
        </authorList>
    </citation>
    <scope>NUCLEOTIDE SEQUENCE [LARGE SCALE GENOMIC DNA]</scope>
    <source>
        <strain evidence="2 3">MUSC 26</strain>
    </source>
</reference>
<sequence>MSDTVRYEVDGSVAAVTIDRPDAHNALDGVTKVALREAVEAAASDDSVRAVLLTGTGRAFCTGQDLKEHSSLLDESTGDDLWRTLEEHYEPIARALLTMPKPVVAAVNGVAAGAGASFAFACDLRVAAESARFATSFAAAGLAPDSGMSWTLQRLVGAGRAKELLMRGRAVDAAEALRIGLVTEVVPDDAVLTRAAAVARELAEGPTRSFAAVKDAVLRAGSSGLEDALATEGRWQRTLGATEDHRAAVDGFLRKERPLFRGR</sequence>
<dbReference type="EMBL" id="MLCF01000086">
    <property type="protein sequence ID" value="OIV36543.1"/>
    <property type="molecule type" value="Genomic_DNA"/>
</dbReference>
<dbReference type="STRING" id="1428644.BIV57_15720"/>
<dbReference type="InterPro" id="IPR029045">
    <property type="entry name" value="ClpP/crotonase-like_dom_sf"/>
</dbReference>
<dbReference type="OrthoDB" id="9777711at2"/>
<dbReference type="Proteomes" id="UP000243342">
    <property type="component" value="Unassembled WGS sequence"/>
</dbReference>
<dbReference type="Pfam" id="PF00378">
    <property type="entry name" value="ECH_1"/>
    <property type="match status" value="1"/>
</dbReference>
<proteinExistence type="inferred from homology"/>
<evidence type="ECO:0000256" key="1">
    <source>
        <dbReference type="ARBA" id="ARBA00005254"/>
    </source>
</evidence>
<dbReference type="SUPFAM" id="SSF52096">
    <property type="entry name" value="ClpP/crotonase"/>
    <property type="match status" value="1"/>
</dbReference>